<comment type="catalytic activity">
    <reaction evidence="12">
        <text>a di-trans,poly-cis-dolichyl phosphate + UDP-alpha-D-glucose = a di-trans,poly-cis-dolichyl beta-D-glucosyl phosphate + UDP</text>
        <dbReference type="Rhea" id="RHEA:15401"/>
        <dbReference type="Rhea" id="RHEA-COMP:19498"/>
        <dbReference type="Rhea" id="RHEA-COMP:19502"/>
        <dbReference type="ChEBI" id="CHEBI:57525"/>
        <dbReference type="ChEBI" id="CHEBI:57683"/>
        <dbReference type="ChEBI" id="CHEBI:58223"/>
        <dbReference type="ChEBI" id="CHEBI:58885"/>
        <dbReference type="EC" id="2.4.1.117"/>
    </reaction>
    <physiologicalReaction direction="left-to-right" evidence="12">
        <dbReference type="Rhea" id="RHEA:15402"/>
    </physiologicalReaction>
</comment>
<evidence type="ECO:0000256" key="12">
    <source>
        <dbReference type="ARBA" id="ARBA00045097"/>
    </source>
</evidence>
<name>L0P291_PHYED</name>
<dbReference type="GO" id="GO:0004581">
    <property type="term" value="F:dolichyl-phosphate beta-glucosyltransferase activity"/>
    <property type="evidence" value="ECO:0007669"/>
    <property type="project" value="UniProtKB-EC"/>
</dbReference>
<dbReference type="InterPro" id="IPR001494">
    <property type="entry name" value="Importin-beta_N"/>
</dbReference>
<keyword evidence="11" id="KW-0472">Membrane</keyword>
<evidence type="ECO:0000256" key="9">
    <source>
        <dbReference type="ARBA" id="ARBA00022968"/>
    </source>
</evidence>
<dbReference type="PANTHER" id="PTHR10859">
    <property type="entry name" value="GLYCOSYL TRANSFERASE"/>
    <property type="match status" value="1"/>
</dbReference>
<dbReference type="InterPro" id="IPR029044">
    <property type="entry name" value="Nucleotide-diphossugar_trans"/>
</dbReference>
<comment type="similarity">
    <text evidence="3">Belongs to the glycosyltransferase 2 family.</text>
</comment>
<evidence type="ECO:0000256" key="2">
    <source>
        <dbReference type="ARBA" id="ARBA00004922"/>
    </source>
</evidence>
<dbReference type="Gene3D" id="1.25.10.10">
    <property type="entry name" value="Leucine-rich Repeat Variant"/>
    <property type="match status" value="1"/>
</dbReference>
<evidence type="ECO:0000259" key="15">
    <source>
        <dbReference type="Pfam" id="PF03810"/>
    </source>
</evidence>
<dbReference type="Pfam" id="PF03810">
    <property type="entry name" value="IBN_N"/>
    <property type="match status" value="1"/>
</dbReference>
<keyword evidence="8" id="KW-0256">Endoplasmic reticulum</keyword>
<proteinExistence type="inferred from homology"/>
<keyword evidence="10" id="KW-1133">Transmembrane helix</keyword>
<dbReference type="Pfam" id="PF00535">
    <property type="entry name" value="Glycos_transf_2"/>
    <property type="match status" value="1"/>
</dbReference>
<evidence type="ECO:0000256" key="3">
    <source>
        <dbReference type="ARBA" id="ARBA00006739"/>
    </source>
</evidence>
<dbReference type="CDD" id="cd04188">
    <property type="entry name" value="DPG_synthase"/>
    <property type="match status" value="1"/>
</dbReference>
<dbReference type="Gene3D" id="3.90.550.10">
    <property type="entry name" value="Spore Coat Polysaccharide Biosynthesis Protein SpsA, Chain A"/>
    <property type="match status" value="1"/>
</dbReference>
<keyword evidence="5" id="KW-0328">Glycosyltransferase</keyword>
<feature type="domain" description="Importin N-terminal" evidence="15">
    <location>
        <begin position="84"/>
        <end position="126"/>
    </location>
</feature>
<dbReference type="GO" id="GO:0006487">
    <property type="term" value="P:protein N-linked glycosylation"/>
    <property type="evidence" value="ECO:0007669"/>
    <property type="project" value="TreeGrafter"/>
</dbReference>
<dbReference type="PANTHER" id="PTHR10859:SF91">
    <property type="entry name" value="DOLICHYL-PHOSPHATE BETA-GLUCOSYLTRANSFERASE"/>
    <property type="match status" value="1"/>
</dbReference>
<evidence type="ECO:0000259" key="14">
    <source>
        <dbReference type="Pfam" id="PF00535"/>
    </source>
</evidence>
<feature type="region of interest" description="Disordered" evidence="13">
    <location>
        <begin position="406"/>
        <end position="443"/>
    </location>
</feature>
<evidence type="ECO:0000313" key="16">
    <source>
        <dbReference type="EMBL" id="CCI55455.1"/>
    </source>
</evidence>
<evidence type="ECO:0000256" key="7">
    <source>
        <dbReference type="ARBA" id="ARBA00022692"/>
    </source>
</evidence>
<protein>
    <recommendedName>
        <fullName evidence="4">dolichyl-phosphate beta-glucosyltransferase</fullName>
        <ecNumber evidence="4">2.4.1.117</ecNumber>
    </recommendedName>
</protein>
<evidence type="ECO:0000256" key="5">
    <source>
        <dbReference type="ARBA" id="ARBA00022676"/>
    </source>
</evidence>
<dbReference type="InterPro" id="IPR016024">
    <property type="entry name" value="ARM-type_fold"/>
</dbReference>
<keyword evidence="7" id="KW-0812">Transmembrane</keyword>
<feature type="domain" description="Glycosyltransferase 2-like" evidence="14">
    <location>
        <begin position="129"/>
        <end position="212"/>
    </location>
</feature>
<keyword evidence="6" id="KW-0808">Transferase</keyword>
<dbReference type="GO" id="GO:0031267">
    <property type="term" value="F:small GTPase binding"/>
    <property type="evidence" value="ECO:0007669"/>
    <property type="project" value="InterPro"/>
</dbReference>
<gene>
    <name evidence="16" type="primary">PH01B001E05.11</name>
</gene>
<organism evidence="16">
    <name type="scientific">Phyllostachys edulis</name>
    <name type="common">Tortoise shell bamboo</name>
    <name type="synonym">Bambusa edulis</name>
    <dbReference type="NCBI Taxonomy" id="38705"/>
    <lineage>
        <taxon>Eukaryota</taxon>
        <taxon>Viridiplantae</taxon>
        <taxon>Streptophyta</taxon>
        <taxon>Embryophyta</taxon>
        <taxon>Tracheophyta</taxon>
        <taxon>Spermatophyta</taxon>
        <taxon>Magnoliopsida</taxon>
        <taxon>Liliopsida</taxon>
        <taxon>Poales</taxon>
        <taxon>Poaceae</taxon>
        <taxon>BOP clade</taxon>
        <taxon>Bambusoideae</taxon>
        <taxon>Arundinarodae</taxon>
        <taxon>Arundinarieae</taxon>
        <taxon>Arundinariinae</taxon>
        <taxon>Phyllostachys</taxon>
    </lineage>
</organism>
<evidence type="ECO:0000256" key="4">
    <source>
        <dbReference type="ARBA" id="ARBA00012583"/>
    </source>
</evidence>
<sequence length="595" mass="65267">MSAPSTSIASWLLGSGSLPRFQFQSLCAPTKSLSSTRLRSCAGAKPHLLAPISASALPQRVTAAPSPVVEAEDDAGRAAARNVADQILRDLQNNPDMWLQVVHILQNSQNLNTKFFALQVLYKLIPANDVLIVDDGSTDHTSKVAFEFVKMHKIDNVRVLLLGRNHGKGEAVRKGMLHSRGELLLMLDADGATKVTNLEKLEAKVHDLAKKVESSPAASANSGSSQKLSDVEIAVFGSCAHLEKQALATRKWYRNVLMKGFHLVVLLTAGPGIRDTQCGFKMFTRAAARKLFTKIRLKRWCFDVELVYHLKIEPRISRSWTSLPGTCCLRGCLVALSHPRLAGRKPKTCLGSIWLAPWEAAWSRLGHQAQAIEKSRWLLGERASSSLRCLLPPHIRFFLQAAGVHPESPRPSPPCQNLRPELLSKSHMPPAPISPPSRHNTATSHRCRDLFSVTFHRRPSSSACSVFTVGMRVRVLRRAPVIFVRASPSRRRYRPPQSRSPPPPLIMSLVSSFTFPSASSSSSQAPLQKPHAVDPGFASISPQSADSPPLPRAPSPLHSAIVNRPLTMLSLPLESCVCVLRRAPIIFVRASPSNR</sequence>
<evidence type="ECO:0000256" key="10">
    <source>
        <dbReference type="ARBA" id="ARBA00022989"/>
    </source>
</evidence>
<comment type="subcellular location">
    <subcellularLocation>
        <location evidence="1">Endoplasmic reticulum membrane</location>
        <topology evidence="1">Single-pass membrane protein</topology>
    </subcellularLocation>
</comment>
<dbReference type="EC" id="2.4.1.117" evidence="4"/>
<dbReference type="GO" id="GO:0005789">
    <property type="term" value="C:endoplasmic reticulum membrane"/>
    <property type="evidence" value="ECO:0007669"/>
    <property type="project" value="UniProtKB-SubCell"/>
</dbReference>
<comment type="pathway">
    <text evidence="2">Protein modification; protein glycosylation.</text>
</comment>
<keyword evidence="9" id="KW-0735">Signal-anchor</keyword>
<feature type="region of interest" description="Disordered" evidence="13">
    <location>
        <begin position="520"/>
        <end position="553"/>
    </location>
</feature>
<evidence type="ECO:0000256" key="13">
    <source>
        <dbReference type="SAM" id="MobiDB-lite"/>
    </source>
</evidence>
<reference evidence="16" key="1">
    <citation type="submission" date="2012-05" db="EMBL/GenBank/DDBJ databases">
        <authorList>
            <person name="Han B."/>
            <person name="Lu Y."/>
            <person name="Feng Q."/>
            <person name="Zhao Q."/>
            <person name="Lu T.T."/>
            <person name="Li Y."/>
            <person name="Liu K.Y."/>
            <person name="Huang X.H."/>
            <person name="Fan D.L."/>
            <person name="Weng Q.J."/>
            <person name="Zhang L."/>
            <person name="Lu Y.Q."/>
            <person name="Guo Y.L."/>
            <person name="Li W.J."/>
            <person name="Zhou C.C."/>
            <person name="Lu H.Y."/>
            <person name="Huang T."/>
            <person name="Zhu C.R."/>
            <person name="Zhao Y."/>
            <person name="Hu T."/>
            <person name="Yao N."/>
        </authorList>
    </citation>
    <scope>NUCLEOTIDE SEQUENCE</scope>
</reference>
<dbReference type="EMBL" id="FO203447">
    <property type="protein sequence ID" value="CCI55455.1"/>
    <property type="molecule type" value="Genomic_DNA"/>
</dbReference>
<dbReference type="InterPro" id="IPR011989">
    <property type="entry name" value="ARM-like"/>
</dbReference>
<dbReference type="SUPFAM" id="SSF48371">
    <property type="entry name" value="ARM repeat"/>
    <property type="match status" value="1"/>
</dbReference>
<dbReference type="InterPro" id="IPR035518">
    <property type="entry name" value="DPG_synthase"/>
</dbReference>
<evidence type="ECO:0000256" key="11">
    <source>
        <dbReference type="ARBA" id="ARBA00023136"/>
    </source>
</evidence>
<accession>L0P291</accession>
<dbReference type="SUPFAM" id="SSF53448">
    <property type="entry name" value="Nucleotide-diphospho-sugar transferases"/>
    <property type="match status" value="1"/>
</dbReference>
<dbReference type="GO" id="GO:0006886">
    <property type="term" value="P:intracellular protein transport"/>
    <property type="evidence" value="ECO:0007669"/>
    <property type="project" value="InterPro"/>
</dbReference>
<dbReference type="AlphaFoldDB" id="L0P291"/>
<evidence type="ECO:0000256" key="6">
    <source>
        <dbReference type="ARBA" id="ARBA00022679"/>
    </source>
</evidence>
<dbReference type="InterPro" id="IPR001173">
    <property type="entry name" value="Glyco_trans_2-like"/>
</dbReference>
<evidence type="ECO:0000256" key="8">
    <source>
        <dbReference type="ARBA" id="ARBA00022824"/>
    </source>
</evidence>
<evidence type="ECO:0000256" key="1">
    <source>
        <dbReference type="ARBA" id="ARBA00004389"/>
    </source>
</evidence>